<evidence type="ECO:0000256" key="8">
    <source>
        <dbReference type="HAMAP-Rule" id="MF_00083"/>
    </source>
</evidence>
<evidence type="ECO:0000256" key="10">
    <source>
        <dbReference type="RuleBase" id="RU004320"/>
    </source>
</evidence>
<dbReference type="Proteomes" id="UP000070427">
    <property type="component" value="Unassembled WGS sequence"/>
</dbReference>
<dbReference type="GO" id="GO:0072344">
    <property type="term" value="P:rescue of stalled ribosome"/>
    <property type="evidence" value="ECO:0007669"/>
    <property type="project" value="UniProtKB-UniRule"/>
</dbReference>
<name>A0A140LBA4_9FIRM</name>
<dbReference type="InParanoid" id="A0A140LBA4"/>
<comment type="subcellular location">
    <subcellularLocation>
        <location evidence="8">Cytoplasm</location>
    </subcellularLocation>
</comment>
<dbReference type="PATRIC" id="fig|520764.3.peg.873"/>
<dbReference type="GO" id="GO:0004045">
    <property type="term" value="F:peptidyl-tRNA hydrolase activity"/>
    <property type="evidence" value="ECO:0007669"/>
    <property type="project" value="UniProtKB-UniRule"/>
</dbReference>
<dbReference type="InterPro" id="IPR018171">
    <property type="entry name" value="Pept_tRNA_hydro_CS"/>
</dbReference>
<evidence type="ECO:0000256" key="5">
    <source>
        <dbReference type="ARBA" id="ARBA00038063"/>
    </source>
</evidence>
<keyword evidence="8" id="KW-0963">Cytoplasm</keyword>
<evidence type="ECO:0000313" key="11">
    <source>
        <dbReference type="EMBL" id="KXG77829.1"/>
    </source>
</evidence>
<dbReference type="PANTHER" id="PTHR17224:SF1">
    <property type="entry name" value="PEPTIDYL-TRNA HYDROLASE"/>
    <property type="match status" value="1"/>
</dbReference>
<proteinExistence type="inferred from homology"/>
<comment type="function">
    <text evidence="8">Hydrolyzes ribosome-free peptidyl-tRNAs (with 1 or more amino acids incorporated), which drop off the ribosome during protein synthesis, or as a result of ribosome stalling.</text>
</comment>
<comment type="caution">
    <text evidence="11">The sequence shown here is derived from an EMBL/GenBank/DDBJ whole genome shotgun (WGS) entry which is preliminary data.</text>
</comment>
<protein>
    <recommendedName>
        <fullName evidence="7 8">Peptidyl-tRNA hydrolase</fullName>
        <shortName evidence="8">Pth</shortName>
        <ecNumber evidence="1 8">3.1.1.29</ecNumber>
    </recommendedName>
</protein>
<keyword evidence="3 8" id="KW-0378">Hydrolase</keyword>
<evidence type="ECO:0000256" key="6">
    <source>
        <dbReference type="ARBA" id="ARBA00048707"/>
    </source>
</evidence>
<comment type="similarity">
    <text evidence="5 8 10">Belongs to the PTH family.</text>
</comment>
<evidence type="ECO:0000256" key="1">
    <source>
        <dbReference type="ARBA" id="ARBA00013260"/>
    </source>
</evidence>
<evidence type="ECO:0000256" key="2">
    <source>
        <dbReference type="ARBA" id="ARBA00022555"/>
    </source>
</evidence>
<evidence type="ECO:0000256" key="7">
    <source>
        <dbReference type="ARBA" id="ARBA00050038"/>
    </source>
</evidence>
<dbReference type="EC" id="3.1.1.29" evidence="1 8"/>
<organism evidence="11 12">
    <name type="scientific">Fervidicola ferrireducens</name>
    <dbReference type="NCBI Taxonomy" id="520764"/>
    <lineage>
        <taxon>Bacteria</taxon>
        <taxon>Bacillati</taxon>
        <taxon>Bacillota</taxon>
        <taxon>Clostridia</taxon>
        <taxon>Thermosediminibacterales</taxon>
        <taxon>Thermosediminibacteraceae</taxon>
        <taxon>Fervidicola</taxon>
    </lineage>
</organism>
<sequence>MLFLIVGLGNPGKEYENTRHNVGFMVLEKISEKLGVKVDRIKFKGLFGEGIWGGEKVLLLKPMTFMNLSGESVEEALRFYKVPSENLIVIYDDMDLPVGKLRIRRKGSSGGHKGMESIISRISSEDFPRVRVGIGRPKGDVVDHVLGSFGPEEKQAVESAIEAAAEAALTIVREGVEEAMNRYNGFTP</sequence>
<dbReference type="AlphaFoldDB" id="A0A140LBA4"/>
<reference evidence="11 12" key="1">
    <citation type="submission" date="2015-12" db="EMBL/GenBank/DDBJ databases">
        <title>Draft genome sequnece of Fervidicola ferrireducens strain Y170.</title>
        <authorList>
            <person name="Patel B.K."/>
        </authorList>
    </citation>
    <scope>NUCLEOTIDE SEQUENCE [LARGE SCALE GENOMIC DNA]</scope>
    <source>
        <strain evidence="11 12">Y170</strain>
    </source>
</reference>
<dbReference type="FunCoup" id="A0A140LBA4">
    <property type="interactions" value="352"/>
</dbReference>
<feature type="binding site" evidence="8">
    <location>
        <position position="67"/>
    </location>
    <ligand>
        <name>tRNA</name>
        <dbReference type="ChEBI" id="CHEBI:17843"/>
    </ligand>
</feature>
<comment type="catalytic activity">
    <reaction evidence="6 8 9">
        <text>an N-acyl-L-alpha-aminoacyl-tRNA + H2O = an N-acyl-L-amino acid + a tRNA + H(+)</text>
        <dbReference type="Rhea" id="RHEA:54448"/>
        <dbReference type="Rhea" id="RHEA-COMP:10123"/>
        <dbReference type="Rhea" id="RHEA-COMP:13883"/>
        <dbReference type="ChEBI" id="CHEBI:15377"/>
        <dbReference type="ChEBI" id="CHEBI:15378"/>
        <dbReference type="ChEBI" id="CHEBI:59874"/>
        <dbReference type="ChEBI" id="CHEBI:78442"/>
        <dbReference type="ChEBI" id="CHEBI:138191"/>
        <dbReference type="EC" id="3.1.1.29"/>
    </reaction>
</comment>
<dbReference type="SUPFAM" id="SSF53178">
    <property type="entry name" value="Peptidyl-tRNA hydrolase-like"/>
    <property type="match status" value="1"/>
</dbReference>
<dbReference type="EMBL" id="LOED01000007">
    <property type="protein sequence ID" value="KXG77829.1"/>
    <property type="molecule type" value="Genomic_DNA"/>
</dbReference>
<dbReference type="GO" id="GO:0006515">
    <property type="term" value="P:protein quality control for misfolded or incompletely synthesized proteins"/>
    <property type="evidence" value="ECO:0007669"/>
    <property type="project" value="UniProtKB-UniRule"/>
</dbReference>
<feature type="binding site" evidence="8">
    <location>
        <position position="15"/>
    </location>
    <ligand>
        <name>tRNA</name>
        <dbReference type="ChEBI" id="CHEBI:17843"/>
    </ligand>
</feature>
<dbReference type="PROSITE" id="PS01195">
    <property type="entry name" value="PEPT_TRNA_HYDROL_1"/>
    <property type="match status" value="1"/>
</dbReference>
<keyword evidence="4 8" id="KW-0694">RNA-binding</keyword>
<feature type="site" description="Discriminates between blocked and unblocked aminoacyl-tRNA" evidence="8">
    <location>
        <position position="10"/>
    </location>
</feature>
<dbReference type="HAMAP" id="MF_00083">
    <property type="entry name" value="Pept_tRNA_hydro_bact"/>
    <property type="match status" value="1"/>
</dbReference>
<feature type="site" description="Stabilizes the basic form of H active site to accept a proton" evidence="8">
    <location>
        <position position="92"/>
    </location>
</feature>
<dbReference type="CDD" id="cd00462">
    <property type="entry name" value="PTH"/>
    <property type="match status" value="1"/>
</dbReference>
<dbReference type="GO" id="GO:0005737">
    <property type="term" value="C:cytoplasm"/>
    <property type="evidence" value="ECO:0007669"/>
    <property type="project" value="UniProtKB-SubCell"/>
</dbReference>
<dbReference type="GO" id="GO:0000049">
    <property type="term" value="F:tRNA binding"/>
    <property type="evidence" value="ECO:0007669"/>
    <property type="project" value="UniProtKB-UniRule"/>
</dbReference>
<feature type="active site" description="Proton acceptor" evidence="8">
    <location>
        <position position="20"/>
    </location>
</feature>
<comment type="caution">
    <text evidence="8">Lacks conserved residue(s) required for the propagation of feature annotation.</text>
</comment>
<evidence type="ECO:0000256" key="4">
    <source>
        <dbReference type="ARBA" id="ARBA00022884"/>
    </source>
</evidence>
<dbReference type="STRING" id="520764.AN618_08410"/>
<keyword evidence="12" id="KW-1185">Reference proteome</keyword>
<dbReference type="InterPro" id="IPR001328">
    <property type="entry name" value="Pept_tRNA_hydro"/>
</dbReference>
<dbReference type="PANTHER" id="PTHR17224">
    <property type="entry name" value="PEPTIDYL-TRNA HYDROLASE"/>
    <property type="match status" value="1"/>
</dbReference>
<comment type="subunit">
    <text evidence="8">Monomer.</text>
</comment>
<evidence type="ECO:0000256" key="3">
    <source>
        <dbReference type="ARBA" id="ARBA00022801"/>
    </source>
</evidence>
<gene>
    <name evidence="8 11" type="primary">pth</name>
    <name evidence="11" type="ORF">AN618_08410</name>
</gene>
<keyword evidence="2 8" id="KW-0820">tRNA-binding</keyword>
<comment type="function">
    <text evidence="8">Catalyzes the release of premature peptidyl moieties from peptidyl-tRNA molecules trapped in stalled 50S ribosomal subunits, and thus maintains levels of free tRNAs and 50S ribosomes.</text>
</comment>
<accession>A0A140LBA4</accession>
<feature type="binding site" evidence="8">
    <location>
        <position position="65"/>
    </location>
    <ligand>
        <name>tRNA</name>
        <dbReference type="ChEBI" id="CHEBI:17843"/>
    </ligand>
</feature>
<dbReference type="NCBIfam" id="TIGR00447">
    <property type="entry name" value="pth"/>
    <property type="match status" value="1"/>
</dbReference>
<evidence type="ECO:0000313" key="12">
    <source>
        <dbReference type="Proteomes" id="UP000070427"/>
    </source>
</evidence>
<dbReference type="Pfam" id="PF01195">
    <property type="entry name" value="Pept_tRNA_hydro"/>
    <property type="match status" value="1"/>
</dbReference>
<dbReference type="InterPro" id="IPR036416">
    <property type="entry name" value="Pept_tRNA_hydro_sf"/>
</dbReference>
<dbReference type="FunFam" id="3.40.50.1470:FF:000001">
    <property type="entry name" value="Peptidyl-tRNA hydrolase"/>
    <property type="match status" value="1"/>
</dbReference>
<evidence type="ECO:0000256" key="9">
    <source>
        <dbReference type="RuleBase" id="RU000673"/>
    </source>
</evidence>
<dbReference type="Gene3D" id="3.40.50.1470">
    <property type="entry name" value="Peptidyl-tRNA hydrolase"/>
    <property type="match status" value="1"/>
</dbReference>